<dbReference type="InterPro" id="IPR019554">
    <property type="entry name" value="Soluble_ligand-bd"/>
</dbReference>
<feature type="domain" description="Soluble ligand binding" evidence="5">
    <location>
        <begin position="231"/>
        <end position="281"/>
    </location>
</feature>
<dbReference type="SUPFAM" id="SSF142984">
    <property type="entry name" value="Nqo1 middle domain-like"/>
    <property type="match status" value="1"/>
</dbReference>
<feature type="region of interest" description="Disordered" evidence="2">
    <location>
        <begin position="533"/>
        <end position="594"/>
    </location>
</feature>
<dbReference type="Pfam" id="PF02563">
    <property type="entry name" value="Poly_export"/>
    <property type="match status" value="1"/>
</dbReference>
<name>A0A916ZL03_9SPHN</name>
<dbReference type="RefSeq" id="WP_188761379.1">
    <property type="nucleotide sequence ID" value="NZ_BMJM01000001.1"/>
</dbReference>
<feature type="compositionally biased region" description="Basic and acidic residues" evidence="2">
    <location>
        <begin position="84"/>
        <end position="96"/>
    </location>
</feature>
<feature type="region of interest" description="Disordered" evidence="2">
    <location>
        <begin position="49"/>
        <end position="96"/>
    </location>
</feature>
<dbReference type="EMBL" id="BMJM01000001">
    <property type="protein sequence ID" value="GGE02154.1"/>
    <property type="molecule type" value="Genomic_DNA"/>
</dbReference>
<evidence type="ECO:0000256" key="2">
    <source>
        <dbReference type="SAM" id="MobiDB-lite"/>
    </source>
</evidence>
<evidence type="ECO:0000259" key="5">
    <source>
        <dbReference type="Pfam" id="PF10531"/>
    </source>
</evidence>
<accession>A0A916ZL03</accession>
<dbReference type="PANTHER" id="PTHR33619">
    <property type="entry name" value="POLYSACCHARIDE EXPORT PROTEIN GFCE-RELATED"/>
    <property type="match status" value="1"/>
</dbReference>
<evidence type="ECO:0000313" key="7">
    <source>
        <dbReference type="EMBL" id="GGE02154.1"/>
    </source>
</evidence>
<gene>
    <name evidence="7" type="ORF">GCM10011529_05690</name>
</gene>
<evidence type="ECO:0000259" key="4">
    <source>
        <dbReference type="Pfam" id="PF06251"/>
    </source>
</evidence>
<dbReference type="InterPro" id="IPR003715">
    <property type="entry name" value="Poly_export_N"/>
</dbReference>
<dbReference type="InterPro" id="IPR049712">
    <property type="entry name" value="Poly_export"/>
</dbReference>
<feature type="domain" description="Soluble ligand binding" evidence="5">
    <location>
        <begin position="729"/>
        <end position="762"/>
    </location>
</feature>
<dbReference type="Gene3D" id="3.10.560.10">
    <property type="entry name" value="Outer membrane lipoprotein wza domain like"/>
    <property type="match status" value="3"/>
</dbReference>
<feature type="domain" description="Capsule biosynthesis GfcC-like C-terminal" evidence="4">
    <location>
        <begin position="868"/>
        <end position="934"/>
    </location>
</feature>
<dbReference type="Pfam" id="PF06251">
    <property type="entry name" value="Caps_syn_GfcC_C"/>
    <property type="match status" value="1"/>
</dbReference>
<dbReference type="PANTHER" id="PTHR33619:SF3">
    <property type="entry name" value="POLYSACCHARIDE EXPORT PROTEIN GFCE-RELATED"/>
    <property type="match status" value="1"/>
</dbReference>
<protein>
    <recommendedName>
        <fullName evidence="9">Polysaccharide biosynthesis/export protein</fullName>
    </recommendedName>
</protein>
<proteinExistence type="predicted"/>
<feature type="domain" description="Polysaccharide export protein N-terminal" evidence="3">
    <location>
        <begin position="150"/>
        <end position="222"/>
    </location>
</feature>
<evidence type="ECO:0000259" key="3">
    <source>
        <dbReference type="Pfam" id="PF02563"/>
    </source>
</evidence>
<keyword evidence="8" id="KW-1185">Reference proteome</keyword>
<organism evidence="7 8">
    <name type="scientific">Sandarakinorhabdus glacialis</name>
    <dbReference type="NCBI Taxonomy" id="1614636"/>
    <lineage>
        <taxon>Bacteria</taxon>
        <taxon>Pseudomonadati</taxon>
        <taxon>Pseudomonadota</taxon>
        <taxon>Alphaproteobacteria</taxon>
        <taxon>Sphingomonadales</taxon>
        <taxon>Sphingosinicellaceae</taxon>
        <taxon>Sandarakinorhabdus</taxon>
    </lineage>
</organism>
<evidence type="ECO:0008006" key="9">
    <source>
        <dbReference type="Google" id="ProtNLM"/>
    </source>
</evidence>
<dbReference type="Pfam" id="PF20616">
    <property type="entry name" value="Caps_syn_GfcC_N"/>
    <property type="match status" value="1"/>
</dbReference>
<evidence type="ECO:0000259" key="6">
    <source>
        <dbReference type="Pfam" id="PF20616"/>
    </source>
</evidence>
<sequence>MRRAFRPFAGSLAFVAMGFSTFGTAILGLATGASAQSIDPAVLQQLQGQLGSSSSTGGSGAGEAVDRSRNNGQQPDSPGIGIDRATRIDTREEQEFRRAEARSNLARIYRPSPIEREFRDRLADPSLRQFGYDLFQSAGGGSSGAITGAVGDDYVIGVGDDVVVQFQGATNSSQTVRVSRDGRLVVGALPPIPAAGRSIASVTRDLQAATRRTLLGTEVYISLGSVRSVTVFVGGEVDRPGQYNLTSLSDISAALAQAGGVRRTGSLRNVRIARGGSSISVDLYGLLGIGTPPALRLRDGDRVIVPVIGDTVAIGGSVSRPGIYEIRKGTSLGTLLDFAGGALRPRGNQIAISRIAADGREQYLRAATLATALVPGDAVQLTGGSAGGSTGRVVLRGYVANPGARALIAAPTVRDLLGNIGDVRSGTYLPMAVLIRRDPVTAARVFQPVNLAAALNSSPGVALRSDDRLYVFSRDDVDFINTTPVRRVVLGQSNSLIECASLDRLETLVRDSQTARFTVVTRAAFIVERGGRSDVASTGGSIASTSRANESTLRSGDDLTGLRGAGAAGALAAQKRSEAARGDSQNDDDRRDRRNDQFNAEDFTANGLSSQPLLQARGQCPAVFEEEPELLAVLIENAVSIGGAVRRPGAYPVAGPVSAAEIASVAEGVLTAASEMTLDVARASGSNVEQKRIAVDGYPMALASTIVRAGDDLRFNAAQPQFEPGGVLLSGEFNRPGLYSIRKGETLAQLTARAGGLSGLAYPYGAIFTRRSVKELQQEGIRRTSRELTTSLLAVSARKEGSGEGVIAGQQLIAQLANVEAPGRVVVEADPRVLEVRQDLDTILESGDAIVVPKRPNFVLALGDVSNPGAFQFVSGKSVGEYLRETGGTSSTADKKRIFVVLPNGTSQPIGSRGWGRDSVNVIPPGSTIIVPKNIDPLYKLDVIRDVTGIISSLLTSVATVAILATN</sequence>
<reference evidence="7" key="2">
    <citation type="submission" date="2020-09" db="EMBL/GenBank/DDBJ databases">
        <authorList>
            <person name="Sun Q."/>
            <person name="Zhou Y."/>
        </authorList>
    </citation>
    <scope>NUCLEOTIDE SEQUENCE</scope>
    <source>
        <strain evidence="7">CGMCC 1.15519</strain>
    </source>
</reference>
<feature type="compositionally biased region" description="Polar residues" evidence="2">
    <location>
        <begin position="535"/>
        <end position="554"/>
    </location>
</feature>
<dbReference type="InterPro" id="IPR010425">
    <property type="entry name" value="Caps_synth_GfcC-like_C"/>
</dbReference>
<comment type="caution">
    <text evidence="7">The sequence shown here is derived from an EMBL/GenBank/DDBJ whole genome shotgun (WGS) entry which is preliminary data.</text>
</comment>
<reference evidence="7" key="1">
    <citation type="journal article" date="2014" name="Int. J. Syst. Evol. Microbiol.">
        <title>Complete genome sequence of Corynebacterium casei LMG S-19264T (=DSM 44701T), isolated from a smear-ripened cheese.</title>
        <authorList>
            <consortium name="US DOE Joint Genome Institute (JGI-PGF)"/>
            <person name="Walter F."/>
            <person name="Albersmeier A."/>
            <person name="Kalinowski J."/>
            <person name="Ruckert C."/>
        </authorList>
    </citation>
    <scope>NUCLEOTIDE SEQUENCE</scope>
    <source>
        <strain evidence="7">CGMCC 1.15519</strain>
    </source>
</reference>
<keyword evidence="1" id="KW-0732">Signal</keyword>
<dbReference type="InterPro" id="IPR046459">
    <property type="entry name" value="Caps_syn_GfcC_N"/>
</dbReference>
<dbReference type="Proteomes" id="UP000635071">
    <property type="component" value="Unassembled WGS sequence"/>
</dbReference>
<dbReference type="Gene3D" id="3.30.1950.10">
    <property type="entry name" value="wza like domain"/>
    <property type="match status" value="1"/>
</dbReference>
<dbReference type="Pfam" id="PF10531">
    <property type="entry name" value="SLBB"/>
    <property type="match status" value="3"/>
</dbReference>
<dbReference type="AlphaFoldDB" id="A0A916ZL03"/>
<feature type="domain" description="Soluble ligand binding" evidence="5">
    <location>
        <begin position="312"/>
        <end position="362"/>
    </location>
</feature>
<evidence type="ECO:0000256" key="1">
    <source>
        <dbReference type="ARBA" id="ARBA00022729"/>
    </source>
</evidence>
<feature type="domain" description="Capsule biosynthesis GfcC-like N-terminal" evidence="6">
    <location>
        <begin position="775"/>
        <end position="847"/>
    </location>
</feature>
<dbReference type="GO" id="GO:0015159">
    <property type="term" value="F:polysaccharide transmembrane transporter activity"/>
    <property type="evidence" value="ECO:0007669"/>
    <property type="project" value="InterPro"/>
</dbReference>
<evidence type="ECO:0000313" key="8">
    <source>
        <dbReference type="Proteomes" id="UP000635071"/>
    </source>
</evidence>